<evidence type="ECO:0000256" key="2">
    <source>
        <dbReference type="ARBA" id="ARBA00023125"/>
    </source>
</evidence>
<gene>
    <name evidence="5" type="ORF">KDA_36760</name>
</gene>
<protein>
    <submittedName>
        <fullName evidence="5">LacI family transcriptional regulator</fullName>
    </submittedName>
</protein>
<keyword evidence="3" id="KW-0804">Transcription</keyword>
<proteinExistence type="predicted"/>
<keyword evidence="1" id="KW-0805">Transcription regulation</keyword>
<dbReference type="PANTHER" id="PTHR30146">
    <property type="entry name" value="LACI-RELATED TRANSCRIPTIONAL REPRESSOR"/>
    <property type="match status" value="1"/>
</dbReference>
<evidence type="ECO:0000313" key="5">
    <source>
        <dbReference type="EMBL" id="GCE28192.1"/>
    </source>
</evidence>
<organism evidence="5 6">
    <name type="scientific">Dictyobacter alpinus</name>
    <dbReference type="NCBI Taxonomy" id="2014873"/>
    <lineage>
        <taxon>Bacteria</taxon>
        <taxon>Bacillati</taxon>
        <taxon>Chloroflexota</taxon>
        <taxon>Ktedonobacteria</taxon>
        <taxon>Ktedonobacterales</taxon>
        <taxon>Dictyobacteraceae</taxon>
        <taxon>Dictyobacter</taxon>
    </lineage>
</organism>
<dbReference type="PROSITE" id="PS00356">
    <property type="entry name" value="HTH_LACI_1"/>
    <property type="match status" value="1"/>
</dbReference>
<dbReference type="GO" id="GO:0003700">
    <property type="term" value="F:DNA-binding transcription factor activity"/>
    <property type="evidence" value="ECO:0007669"/>
    <property type="project" value="TreeGrafter"/>
</dbReference>
<dbReference type="SMART" id="SM00354">
    <property type="entry name" value="HTH_LACI"/>
    <property type="match status" value="1"/>
</dbReference>
<evidence type="ECO:0000313" key="6">
    <source>
        <dbReference type="Proteomes" id="UP000287171"/>
    </source>
</evidence>
<dbReference type="Gene3D" id="1.10.260.40">
    <property type="entry name" value="lambda repressor-like DNA-binding domains"/>
    <property type="match status" value="1"/>
</dbReference>
<dbReference type="PANTHER" id="PTHR30146:SF153">
    <property type="entry name" value="LACTOSE OPERON REPRESSOR"/>
    <property type="match status" value="1"/>
</dbReference>
<dbReference type="EMBL" id="BIFT01000001">
    <property type="protein sequence ID" value="GCE28192.1"/>
    <property type="molecule type" value="Genomic_DNA"/>
</dbReference>
<dbReference type="GO" id="GO:0000976">
    <property type="term" value="F:transcription cis-regulatory region binding"/>
    <property type="evidence" value="ECO:0007669"/>
    <property type="project" value="TreeGrafter"/>
</dbReference>
<reference evidence="6" key="1">
    <citation type="submission" date="2018-12" db="EMBL/GenBank/DDBJ databases">
        <title>Tengunoibacter tsumagoiensis gen. nov., sp. nov., Dictyobacter kobayashii sp. nov., D. alpinus sp. nov., and D. joshuensis sp. nov. and description of Dictyobacteraceae fam. nov. within the order Ktedonobacterales isolated from Tengu-no-mugimeshi.</title>
        <authorList>
            <person name="Wang C.M."/>
            <person name="Zheng Y."/>
            <person name="Sakai Y."/>
            <person name="Toyoda A."/>
            <person name="Minakuchi Y."/>
            <person name="Abe K."/>
            <person name="Yokota A."/>
            <person name="Yabe S."/>
        </authorList>
    </citation>
    <scope>NUCLEOTIDE SEQUENCE [LARGE SCALE GENOMIC DNA]</scope>
    <source>
        <strain evidence="6">Uno16</strain>
    </source>
</reference>
<keyword evidence="2" id="KW-0238">DNA-binding</keyword>
<evidence type="ECO:0000256" key="3">
    <source>
        <dbReference type="ARBA" id="ARBA00023163"/>
    </source>
</evidence>
<dbReference type="AlphaFoldDB" id="A0A402BA67"/>
<evidence type="ECO:0000259" key="4">
    <source>
        <dbReference type="PROSITE" id="PS50932"/>
    </source>
</evidence>
<dbReference type="RefSeq" id="WP_126628441.1">
    <property type="nucleotide sequence ID" value="NZ_BIFT01000001.1"/>
</dbReference>
<dbReference type="Gene3D" id="3.40.50.2300">
    <property type="match status" value="2"/>
</dbReference>
<keyword evidence="6" id="KW-1185">Reference proteome</keyword>
<dbReference type="OrthoDB" id="9769193at2"/>
<accession>A0A402BA67</accession>
<evidence type="ECO:0000256" key="1">
    <source>
        <dbReference type="ARBA" id="ARBA00023015"/>
    </source>
</evidence>
<comment type="caution">
    <text evidence="5">The sequence shown here is derived from an EMBL/GenBank/DDBJ whole genome shotgun (WGS) entry which is preliminary data.</text>
</comment>
<dbReference type="InterPro" id="IPR000843">
    <property type="entry name" value="HTH_LacI"/>
</dbReference>
<name>A0A402BA67_9CHLR</name>
<dbReference type="Pfam" id="PF13377">
    <property type="entry name" value="Peripla_BP_3"/>
    <property type="match status" value="1"/>
</dbReference>
<dbReference type="Proteomes" id="UP000287171">
    <property type="component" value="Unassembled WGS sequence"/>
</dbReference>
<sequence>MGVTLKDVARRAGVSIKTVSNVVHGYEHVTVEMRQRVNKALEELNYQPNLPARYLRQGHVSIVALAIPFLTNPYFSDIGKAVVSAANARAYTVLIDSTDGERAKEMMVINGMYPHLIDGVILSPLALEAEDLLSRRVDVPIVLLGERLFNVPYDHVVIDNVAAARLATSHLISLGRTRIAAIGAQEISAGDTARLRLQGYREALTEAGLAYNPDLVTRSLSYDRIDGIQSMHQLLASGTPPDAVFCFNDLLALGALRALYEAGYRVPEDVAVVGIDDIKESAFSMPSLTTIAPNKQEIGDLAVAFLLDRIAKTYTGQPRQTQASFELIVRESTAGRAASPQQTSPIVPRPE</sequence>
<dbReference type="InterPro" id="IPR028082">
    <property type="entry name" value="Peripla_BP_I"/>
</dbReference>
<dbReference type="SUPFAM" id="SSF47413">
    <property type="entry name" value="lambda repressor-like DNA-binding domains"/>
    <property type="match status" value="1"/>
</dbReference>
<dbReference type="Pfam" id="PF00356">
    <property type="entry name" value="LacI"/>
    <property type="match status" value="1"/>
</dbReference>
<feature type="domain" description="HTH lacI-type" evidence="4">
    <location>
        <begin position="3"/>
        <end position="57"/>
    </location>
</feature>
<dbReference type="PROSITE" id="PS50932">
    <property type="entry name" value="HTH_LACI_2"/>
    <property type="match status" value="1"/>
</dbReference>
<dbReference type="SUPFAM" id="SSF53822">
    <property type="entry name" value="Periplasmic binding protein-like I"/>
    <property type="match status" value="1"/>
</dbReference>
<dbReference type="InterPro" id="IPR010982">
    <property type="entry name" value="Lambda_DNA-bd_dom_sf"/>
</dbReference>
<dbReference type="CDD" id="cd01392">
    <property type="entry name" value="HTH_LacI"/>
    <property type="match status" value="1"/>
</dbReference>
<dbReference type="InterPro" id="IPR046335">
    <property type="entry name" value="LacI/GalR-like_sensor"/>
</dbReference>
<dbReference type="CDD" id="cd06267">
    <property type="entry name" value="PBP1_LacI_sugar_binding-like"/>
    <property type="match status" value="1"/>
</dbReference>